<evidence type="ECO:0000313" key="2">
    <source>
        <dbReference type="EMBL" id="GIL49026.1"/>
    </source>
</evidence>
<feature type="region of interest" description="Disordered" evidence="1">
    <location>
        <begin position="307"/>
        <end position="338"/>
    </location>
</feature>
<dbReference type="Proteomes" id="UP000747399">
    <property type="component" value="Unassembled WGS sequence"/>
</dbReference>
<feature type="region of interest" description="Disordered" evidence="1">
    <location>
        <begin position="560"/>
        <end position="604"/>
    </location>
</feature>
<feature type="region of interest" description="Disordered" evidence="1">
    <location>
        <begin position="1115"/>
        <end position="1153"/>
    </location>
</feature>
<feature type="region of interest" description="Disordered" evidence="1">
    <location>
        <begin position="1748"/>
        <end position="1776"/>
    </location>
</feature>
<protein>
    <submittedName>
        <fullName evidence="2">Uncharacterized protein</fullName>
    </submittedName>
</protein>
<feature type="region of interest" description="Disordered" evidence="1">
    <location>
        <begin position="675"/>
        <end position="717"/>
    </location>
</feature>
<feature type="compositionally biased region" description="Low complexity" evidence="1">
    <location>
        <begin position="1634"/>
        <end position="1659"/>
    </location>
</feature>
<dbReference type="InterPro" id="IPR019188">
    <property type="entry name" value="SNAPC1"/>
</dbReference>
<dbReference type="GO" id="GO:0019185">
    <property type="term" value="C:snRNA-activating protein complex"/>
    <property type="evidence" value="ECO:0007669"/>
    <property type="project" value="TreeGrafter"/>
</dbReference>
<gene>
    <name evidence="2" type="ORF">Vafri_5498</name>
</gene>
<keyword evidence="3" id="KW-1185">Reference proteome</keyword>
<dbReference type="GO" id="GO:0043565">
    <property type="term" value="F:sequence-specific DNA binding"/>
    <property type="evidence" value="ECO:0007669"/>
    <property type="project" value="TreeGrafter"/>
</dbReference>
<feature type="compositionally biased region" description="Low complexity" evidence="1">
    <location>
        <begin position="762"/>
        <end position="775"/>
    </location>
</feature>
<dbReference type="EMBL" id="BNCO01000006">
    <property type="protein sequence ID" value="GIL49026.1"/>
    <property type="molecule type" value="Genomic_DNA"/>
</dbReference>
<feature type="compositionally biased region" description="Polar residues" evidence="1">
    <location>
        <begin position="585"/>
        <end position="595"/>
    </location>
</feature>
<evidence type="ECO:0000313" key="3">
    <source>
        <dbReference type="Proteomes" id="UP000747399"/>
    </source>
</evidence>
<proteinExistence type="predicted"/>
<feature type="compositionally biased region" description="Polar residues" evidence="1">
    <location>
        <begin position="1224"/>
        <end position="1233"/>
    </location>
</feature>
<feature type="region of interest" description="Disordered" evidence="1">
    <location>
        <begin position="757"/>
        <end position="831"/>
    </location>
</feature>
<comment type="caution">
    <text evidence="2">The sequence shown here is derived from an EMBL/GenBank/DDBJ whole genome shotgun (WGS) entry which is preliminary data.</text>
</comment>
<feature type="compositionally biased region" description="Low complexity" evidence="1">
    <location>
        <begin position="1253"/>
        <end position="1266"/>
    </location>
</feature>
<feature type="region of interest" description="Disordered" evidence="1">
    <location>
        <begin position="1617"/>
        <end position="1708"/>
    </location>
</feature>
<dbReference type="PANTHER" id="PTHR15131">
    <property type="entry name" value="SMALL NUCLEAR RNA ACTIVATING COMPLEX, POLYPEPTIDE 1"/>
    <property type="match status" value="1"/>
</dbReference>
<evidence type="ECO:0000256" key="1">
    <source>
        <dbReference type="SAM" id="MobiDB-lite"/>
    </source>
</evidence>
<reference evidence="2" key="1">
    <citation type="journal article" date="2021" name="Proc. Natl. Acad. Sci. U.S.A.">
        <title>Three genomes in the algal genus Volvox reveal the fate of a haploid sex-determining region after a transition to homothallism.</title>
        <authorList>
            <person name="Yamamoto K."/>
            <person name="Hamaji T."/>
            <person name="Kawai-Toyooka H."/>
            <person name="Matsuzaki R."/>
            <person name="Takahashi F."/>
            <person name="Nishimura Y."/>
            <person name="Kawachi M."/>
            <person name="Noguchi H."/>
            <person name="Minakuchi Y."/>
            <person name="Umen J.G."/>
            <person name="Toyoda A."/>
            <person name="Nozaki H."/>
        </authorList>
    </citation>
    <scope>NUCLEOTIDE SEQUENCE</scope>
    <source>
        <strain evidence="2">NIES-3780</strain>
    </source>
</reference>
<organism evidence="2 3">
    <name type="scientific">Volvox africanus</name>
    <dbReference type="NCBI Taxonomy" id="51714"/>
    <lineage>
        <taxon>Eukaryota</taxon>
        <taxon>Viridiplantae</taxon>
        <taxon>Chlorophyta</taxon>
        <taxon>core chlorophytes</taxon>
        <taxon>Chlorophyceae</taxon>
        <taxon>CS clade</taxon>
        <taxon>Chlamydomonadales</taxon>
        <taxon>Volvocaceae</taxon>
        <taxon>Volvox</taxon>
    </lineage>
</organism>
<dbReference type="GO" id="GO:0042795">
    <property type="term" value="P:snRNA transcription by RNA polymerase II"/>
    <property type="evidence" value="ECO:0007669"/>
    <property type="project" value="TreeGrafter"/>
</dbReference>
<feature type="compositionally biased region" description="Low complexity" evidence="1">
    <location>
        <begin position="311"/>
        <end position="321"/>
    </location>
</feature>
<name>A0A8J4B054_9CHLO</name>
<dbReference type="PANTHER" id="PTHR15131:SF3">
    <property type="entry name" value="SNRNA-ACTIVATING PROTEIN COMPLEX SUBUNIT 1"/>
    <property type="match status" value="1"/>
</dbReference>
<feature type="region of interest" description="Disordered" evidence="1">
    <location>
        <begin position="157"/>
        <end position="176"/>
    </location>
</feature>
<feature type="compositionally biased region" description="Low complexity" evidence="1">
    <location>
        <begin position="807"/>
        <end position="824"/>
    </location>
</feature>
<dbReference type="GO" id="GO:0042796">
    <property type="term" value="P:snRNA transcription by RNA polymerase III"/>
    <property type="evidence" value="ECO:0007669"/>
    <property type="project" value="TreeGrafter"/>
</dbReference>
<feature type="compositionally biased region" description="Acidic residues" evidence="1">
    <location>
        <begin position="1292"/>
        <end position="1302"/>
    </location>
</feature>
<feature type="region of interest" description="Disordered" evidence="1">
    <location>
        <begin position="1567"/>
        <end position="1594"/>
    </location>
</feature>
<feature type="region of interest" description="Disordered" evidence="1">
    <location>
        <begin position="1217"/>
        <end position="1302"/>
    </location>
</feature>
<sequence>MGKLVPTKSSHISTIPSFETDVHKLIDNFVLKVERNDETKFSIFKQIWRECSFSFIHQAVPLNIPAGDFLQLLYAVALNRLVDPSPYLNYRADPGELTGTACCNAIPAEAGDALGQLAGEVGVGAHRGMGARSCADAEQISPGHRAAIGAPAAAQIDPLRSNTNSGRNSGAAGLAAAEEDPLDQECDLLAHLDELCSDLFQEHQVQHHTDHGQPFSMSSHAHALQHSLCGAAGKNTPSGLLNVALGGQMLPSQILAGPQQHATAACFSAGSNGALKGFQERPTSKPPPAGPELSLLLAMIPGCHLNSQREQQQLQQQQQQQSRGAEDSYASCDPLMGGNAEGIELQQRGQDVAPCTQLLPSALTVARANGSLDAVLGPGPISHGLAEEDDYDDVLMDGVPDKPSVLLSSTWGNAQPATSQAADLPPRNVPNLKVQCNEPADGDMPGPQHTVDRVEEAHDNLMPMNGLSDLQAAAAAAASERTPEALMSPVRAELAPLTASPGGCGIALMEGSPGGLSVDLVGMGLASHSSGPFKGSFSPIRSCGVSPSPLKGLAFLATRQATPEVSPPTPSSLKGSPGSALRTLHTPTQLQSPHSQMREPDKANAACALPGAAEPSDSAATQLHTAVAAAGDAFVFVAPTMSRIDATDVAKGRAASGIHSPEPHAILTDAQSRGWAAQGLPPPPQQQQQQQQPALPWVMQAPCGGPTQPISDSGDTATALRESTLAAAEGSARAADAGCNRMMDRWKKRWEAMVPTKAATSGAPGADAGAMGPKGPSDDAALGAPLGPTDGRPPPVSSSMQILETANPNSNSNPDLDPQQQPTLPAAPPLPGPDVPLAARVGAIYALYCLHATQICRPSVRIYVPLPLMASLTGTIREAAAAGLRDVVAIVRELWRQGALVPGGVARFPGATSAPPSVGSHGWKAATAARAQAIAAGHGGVHKHLDASHRRLATFHEVLMSNPVLRQALLHLRTALPLLADMEAFERLCDLYGKQRTAIFHEKSNDGDDGASCSALPDVLFDARVGGEVRRTVRRMFAEVLRTLRLPPPRIQRTERKQRRRELEAQREAVEAEVASAPCTVAEALAQVAVKPQAPLRRRVAGELGALMRRRAIQGARERTEGPGAAAGSVGVGGGGCIGPRTNSGSRQQQRGPTLIRHRSELASAGLLGEDDLRAAAMPGIPPRVLRAEEERRQRVQTVAETWLTRQDRLMRREHCEVREEQQPQRVCQQRGDQSQKRPGKLTEGAAEAQRLASKGAAPAAPRSARVSQGRGHEARQARSDVPGTLVQGSDDGCDGEKDSDEGFDVDAELEAAFAEMEAEVDSPVDKKPLAVAVATTVPGQTTGEGDINGGTVPSATRAQGCGGNASGRGARVTRSNSRNPRCGRGAGRQGVKHPNKQFTPGADSSEGLTDGAKENCSKKKRGRGASRQGGVLPGTKPNPPSGVPVDVPGMRPRKRLKGTSTEKGLELAAAEDSGSGYNWRTDQATRVGAEGSRMAMTERKVGDVGGVSEVDELGTHDVLEHLGIADAELIRQTQLALKAQREAMELLLRIRPSEPHVRLAPVEVATQQQPPPSLLATDLPGPLQPGMPGAEPTIANAKANVGVLPRASRRRVATMPPLPPALAAPAQVGSGRQQQQKQQQKAKQPGAKSKAVGAAKKPSQPRKTCTQFDSGPGLQGENGALAGDMARDTAGPAPSVGTSSPAAGCKRRRREAFASTVTASNHKAMSDMHEAAGGGAGVLACDQSQSREGDIEGLGPLSRSGATTSPGQAIKSSQVAAGRANSALVDNDDDEDVLAAFDAMFSALKGLNALSSKGAEY</sequence>
<accession>A0A8J4B054</accession>
<dbReference type="Pfam" id="PF09808">
    <property type="entry name" value="SNAPC1"/>
    <property type="match status" value="2"/>
</dbReference>
<feature type="region of interest" description="Disordered" evidence="1">
    <location>
        <begin position="1340"/>
        <end position="1463"/>
    </location>
</feature>
<feature type="compositionally biased region" description="Polar residues" evidence="1">
    <location>
        <begin position="1761"/>
        <end position="1776"/>
    </location>
</feature>
<feature type="compositionally biased region" description="Polar residues" evidence="1">
    <location>
        <begin position="1141"/>
        <end position="1152"/>
    </location>
</feature>
<feature type="compositionally biased region" description="Polar residues" evidence="1">
    <location>
        <begin position="797"/>
        <end position="806"/>
    </location>
</feature>